<dbReference type="InterPro" id="IPR030678">
    <property type="entry name" value="Peptide/Ni-bd"/>
</dbReference>
<evidence type="ECO:0000313" key="7">
    <source>
        <dbReference type="EMBL" id="CAB4753367.1"/>
    </source>
</evidence>
<name>A0A6J6U428_9ZZZZ</name>
<evidence type="ECO:0000313" key="5">
    <source>
        <dbReference type="EMBL" id="CAB4649449.1"/>
    </source>
</evidence>
<dbReference type="PANTHER" id="PTHR30290:SF9">
    <property type="entry name" value="OLIGOPEPTIDE-BINDING PROTEIN APPA"/>
    <property type="match status" value="1"/>
</dbReference>
<feature type="domain" description="Solute-binding protein family 5" evidence="4">
    <location>
        <begin position="84"/>
        <end position="431"/>
    </location>
</feature>
<dbReference type="InterPro" id="IPR039424">
    <property type="entry name" value="SBP_5"/>
</dbReference>
<dbReference type="PROSITE" id="PS51257">
    <property type="entry name" value="PROKAR_LIPOPROTEIN"/>
    <property type="match status" value="1"/>
</dbReference>
<evidence type="ECO:0000259" key="4">
    <source>
        <dbReference type="Pfam" id="PF00496"/>
    </source>
</evidence>
<evidence type="ECO:0000256" key="3">
    <source>
        <dbReference type="ARBA" id="ARBA00022729"/>
    </source>
</evidence>
<accession>A0A6J6U428</accession>
<dbReference type="Gene3D" id="3.90.76.10">
    <property type="entry name" value="Dipeptide-binding Protein, Domain 1"/>
    <property type="match status" value="1"/>
</dbReference>
<dbReference type="Gene3D" id="3.40.190.10">
    <property type="entry name" value="Periplasmic binding protein-like II"/>
    <property type="match status" value="1"/>
</dbReference>
<dbReference type="InterPro" id="IPR000914">
    <property type="entry name" value="SBP_5_dom"/>
</dbReference>
<dbReference type="EMBL" id="CAEZWH010000051">
    <property type="protein sequence ID" value="CAB4649449.1"/>
    <property type="molecule type" value="Genomic_DNA"/>
</dbReference>
<dbReference type="EMBL" id="CAEZWB010000104">
    <property type="protein sequence ID" value="CAB4651263.1"/>
    <property type="molecule type" value="Genomic_DNA"/>
</dbReference>
<evidence type="ECO:0000256" key="1">
    <source>
        <dbReference type="ARBA" id="ARBA00005695"/>
    </source>
</evidence>
<evidence type="ECO:0000313" key="6">
    <source>
        <dbReference type="EMBL" id="CAB4651263.1"/>
    </source>
</evidence>
<dbReference type="Gene3D" id="3.10.105.10">
    <property type="entry name" value="Dipeptide-binding Protein, Domain 3"/>
    <property type="match status" value="1"/>
</dbReference>
<sequence>MRKKLKLASLLVAAGLVLAACGSGEESGDATSEESTAPAEIVIALGSEPTSLDPQLVDDGGERAINDNIYETLLVRDADGNIGAGLAADLPTQIDDTTWEFKLREGVTFHDGSPFDSASVVATVERMVKLVADGKTQNDGFFKSLTGATAVDATTVQITTAARDGVLPARMYWLKMLPASAKDVEDLSDAPNGTGPYKFDSRSTGVNIVLTANDSYWGEKGNVSKVTFEFIADSATRLAGLTSGKYDVITNLNPQDAASAPVVATAQGQEHPVLILDADEGITKDLRVRQALNYAVDKQTIADTLFGGYGVVDAGQLLSPSILGFNSTLSAYPYDVEKAKALLEEAGVAGAEVQLVGESGRWLKDKELLEAVAGYWTAAGLKVNLEILEFGAYLDVLFDRENRADSVYVSSSNDILDADRQLSTYYQAGGIGSSNSNEALKKLIDDGRAELDATKRGEIYGEAVKIAYDEAYFVWLINNQDIYGLSTRLAWTPRVDSKLLVKEMAVN</sequence>
<keyword evidence="2" id="KW-0813">Transport</keyword>
<gene>
    <name evidence="6" type="ORF">UFOPK2166_00830</name>
    <name evidence="5" type="ORF">UFOPK2195_00390</name>
    <name evidence="7" type="ORF">UFOPK2872_00086</name>
</gene>
<dbReference type="SUPFAM" id="SSF53850">
    <property type="entry name" value="Periplasmic binding protein-like II"/>
    <property type="match status" value="1"/>
</dbReference>
<dbReference type="AlphaFoldDB" id="A0A6J6U428"/>
<keyword evidence="3" id="KW-0732">Signal</keyword>
<proteinExistence type="inferred from homology"/>
<dbReference type="GO" id="GO:0043190">
    <property type="term" value="C:ATP-binding cassette (ABC) transporter complex"/>
    <property type="evidence" value="ECO:0007669"/>
    <property type="project" value="InterPro"/>
</dbReference>
<dbReference type="GO" id="GO:0015833">
    <property type="term" value="P:peptide transport"/>
    <property type="evidence" value="ECO:0007669"/>
    <property type="project" value="TreeGrafter"/>
</dbReference>
<dbReference type="PIRSF" id="PIRSF002741">
    <property type="entry name" value="MppA"/>
    <property type="match status" value="1"/>
</dbReference>
<dbReference type="GO" id="GO:0042597">
    <property type="term" value="C:periplasmic space"/>
    <property type="evidence" value="ECO:0007669"/>
    <property type="project" value="UniProtKB-ARBA"/>
</dbReference>
<dbReference type="Pfam" id="PF00496">
    <property type="entry name" value="SBP_bac_5"/>
    <property type="match status" value="1"/>
</dbReference>
<dbReference type="EMBL" id="CAEZZM010000004">
    <property type="protein sequence ID" value="CAB4753367.1"/>
    <property type="molecule type" value="Genomic_DNA"/>
</dbReference>
<dbReference type="PANTHER" id="PTHR30290">
    <property type="entry name" value="PERIPLASMIC BINDING COMPONENT OF ABC TRANSPORTER"/>
    <property type="match status" value="1"/>
</dbReference>
<dbReference type="GO" id="GO:1904680">
    <property type="term" value="F:peptide transmembrane transporter activity"/>
    <property type="evidence" value="ECO:0007669"/>
    <property type="project" value="TreeGrafter"/>
</dbReference>
<organism evidence="7">
    <name type="scientific">freshwater metagenome</name>
    <dbReference type="NCBI Taxonomy" id="449393"/>
    <lineage>
        <taxon>unclassified sequences</taxon>
        <taxon>metagenomes</taxon>
        <taxon>ecological metagenomes</taxon>
    </lineage>
</organism>
<protein>
    <submittedName>
        <fullName evidence="7">Unannotated protein</fullName>
    </submittedName>
</protein>
<evidence type="ECO:0000256" key="2">
    <source>
        <dbReference type="ARBA" id="ARBA00022448"/>
    </source>
</evidence>
<comment type="similarity">
    <text evidence="1">Belongs to the bacterial solute-binding protein 5 family.</text>
</comment>
<reference evidence="7" key="1">
    <citation type="submission" date="2020-05" db="EMBL/GenBank/DDBJ databases">
        <authorList>
            <person name="Chiriac C."/>
            <person name="Salcher M."/>
            <person name="Ghai R."/>
            <person name="Kavagutti S V."/>
        </authorList>
    </citation>
    <scope>NUCLEOTIDE SEQUENCE</scope>
</reference>